<feature type="transmembrane region" description="Helical" evidence="7">
    <location>
        <begin position="199"/>
        <end position="220"/>
    </location>
</feature>
<feature type="domain" description="SSD" evidence="8">
    <location>
        <begin position="211"/>
        <end position="329"/>
    </location>
</feature>
<evidence type="ECO:0000259" key="8">
    <source>
        <dbReference type="PROSITE" id="PS50156"/>
    </source>
</evidence>
<name>A0A6J6U290_9ZZZZ</name>
<keyword evidence="3" id="KW-1003">Cell membrane</keyword>
<gene>
    <name evidence="9" type="ORF">UFOPK2761_02082</name>
</gene>
<feature type="domain" description="SSD" evidence="8">
    <location>
        <begin position="541"/>
        <end position="667"/>
    </location>
</feature>
<keyword evidence="5 7" id="KW-1133">Transmembrane helix</keyword>
<dbReference type="Gene3D" id="1.20.1640.10">
    <property type="entry name" value="Multidrug efflux transporter AcrB transmembrane domain"/>
    <property type="match status" value="2"/>
</dbReference>
<keyword evidence="4 7" id="KW-0812">Transmembrane</keyword>
<evidence type="ECO:0000256" key="6">
    <source>
        <dbReference type="ARBA" id="ARBA00023136"/>
    </source>
</evidence>
<dbReference type="PANTHER" id="PTHR33406">
    <property type="entry name" value="MEMBRANE PROTEIN MJ1562-RELATED"/>
    <property type="match status" value="1"/>
</dbReference>
<evidence type="ECO:0000313" key="9">
    <source>
        <dbReference type="EMBL" id="CAB4752717.1"/>
    </source>
</evidence>
<feature type="transmembrane region" description="Helical" evidence="7">
    <location>
        <begin position="232"/>
        <end position="251"/>
    </location>
</feature>
<comment type="subcellular location">
    <subcellularLocation>
        <location evidence="1">Cell membrane</location>
        <topology evidence="1">Multi-pass membrane protein</topology>
    </subcellularLocation>
</comment>
<evidence type="ECO:0000256" key="2">
    <source>
        <dbReference type="ARBA" id="ARBA00010157"/>
    </source>
</evidence>
<dbReference type="SUPFAM" id="SSF82866">
    <property type="entry name" value="Multidrug efflux transporter AcrB transmembrane domain"/>
    <property type="match status" value="2"/>
</dbReference>
<protein>
    <submittedName>
        <fullName evidence="9">Unannotated protein</fullName>
    </submittedName>
</protein>
<dbReference type="InterPro" id="IPR004869">
    <property type="entry name" value="MMPL_dom"/>
</dbReference>
<feature type="transmembrane region" description="Helical" evidence="7">
    <location>
        <begin position="536"/>
        <end position="557"/>
    </location>
</feature>
<feature type="transmembrane region" description="Helical" evidence="7">
    <location>
        <begin position="278"/>
        <end position="297"/>
    </location>
</feature>
<dbReference type="PROSITE" id="PS50156">
    <property type="entry name" value="SSD"/>
    <property type="match status" value="2"/>
</dbReference>
<dbReference type="Pfam" id="PF03176">
    <property type="entry name" value="MMPL"/>
    <property type="match status" value="2"/>
</dbReference>
<feature type="transmembrane region" description="Helical" evidence="7">
    <location>
        <begin position="511"/>
        <end position="529"/>
    </location>
</feature>
<proteinExistence type="inferred from homology"/>
<feature type="transmembrane region" description="Helical" evidence="7">
    <location>
        <begin position="361"/>
        <end position="384"/>
    </location>
</feature>
<feature type="transmembrane region" description="Helical" evidence="7">
    <location>
        <begin position="569"/>
        <end position="588"/>
    </location>
</feature>
<evidence type="ECO:0000256" key="7">
    <source>
        <dbReference type="SAM" id="Phobius"/>
    </source>
</evidence>
<dbReference type="AlphaFoldDB" id="A0A6J6U290"/>
<evidence type="ECO:0000256" key="5">
    <source>
        <dbReference type="ARBA" id="ARBA00022989"/>
    </source>
</evidence>
<feature type="transmembrane region" description="Helical" evidence="7">
    <location>
        <begin position="609"/>
        <end position="634"/>
    </location>
</feature>
<dbReference type="PANTHER" id="PTHR33406:SF6">
    <property type="entry name" value="MEMBRANE PROTEIN YDGH-RELATED"/>
    <property type="match status" value="1"/>
</dbReference>
<organism evidence="9">
    <name type="scientific">freshwater metagenome</name>
    <dbReference type="NCBI Taxonomy" id="449393"/>
    <lineage>
        <taxon>unclassified sequences</taxon>
        <taxon>metagenomes</taxon>
        <taxon>ecological metagenomes</taxon>
    </lineage>
</organism>
<evidence type="ECO:0000256" key="3">
    <source>
        <dbReference type="ARBA" id="ARBA00022475"/>
    </source>
</evidence>
<accession>A0A6J6U290</accession>
<dbReference type="GO" id="GO:0005886">
    <property type="term" value="C:plasma membrane"/>
    <property type="evidence" value="ECO:0007669"/>
    <property type="project" value="UniProtKB-SubCell"/>
</dbReference>
<evidence type="ECO:0000256" key="4">
    <source>
        <dbReference type="ARBA" id="ARBA00022692"/>
    </source>
</evidence>
<dbReference type="InterPro" id="IPR000731">
    <property type="entry name" value="SSD"/>
</dbReference>
<feature type="transmembrane region" description="Helical" evidence="7">
    <location>
        <begin position="309"/>
        <end position="335"/>
    </location>
</feature>
<feature type="transmembrane region" description="Helical" evidence="7">
    <location>
        <begin position="640"/>
        <end position="667"/>
    </location>
</feature>
<sequence length="696" mass="71935">MAPHTPPRWSTWTTRARVAPIAALLPLLLGAWLVVALGTADRTIGVTDNLPEGSGAAEAALLAEQLPEESSRTAIVLWTAESGELTGPDLQAIAGVVAELPGTAPDAAPIPSEDGTAALLPLEVQAEGNVENADAVEELRESLVESAPDGIEVQVTGPAAVQADLAKVFEGADLTLLATTAAVVTILLVLTYRSPILWVVPLLVVGVADRLAVVLATHVLEATGIAWDESTTGILSVLVFGAGTDYALLLISRYRDELRQEESRHVAMARALHRTSEAVLSSSVTVVVGVLTLLLSLTPATRGLGLASAVGIVVAATMVLVVLPAALVVFGRWIFWPRVPKVGSQGTVDTARLWRRVGRGVAARPATVAVASGLLLALVALPALGSKTGLGLSDQFLDEPEAITAAERLGESFPSGTTEPARVLSTAAPQEVLAAVKSSGSVASARISAEGGGVVQVDAVLAADPGTEEAQDAVLQLRDDLDSADLPGETHVAGSDASRIDERDAANRDRVLILPLILGLVLLALVGLLRSLVAPIILVGTVVATYAAALGISWILFTQVLGFERLDVGTPLLAFLFLVALGVDYNIFLVTRAREEAETHGTEEGVLRALAATGGVITSAGVLLAAVFATLGVLPLVVLAQLGVVICVGVLLDTLLVRTVLVPAIAVRLGERFWWPRRVGVGAAPRTTAADEVAVG</sequence>
<dbReference type="InterPro" id="IPR050545">
    <property type="entry name" value="Mycobact_MmpL"/>
</dbReference>
<reference evidence="9" key="1">
    <citation type="submission" date="2020-05" db="EMBL/GenBank/DDBJ databases">
        <authorList>
            <person name="Chiriac C."/>
            <person name="Salcher M."/>
            <person name="Ghai R."/>
            <person name="Kavagutti S V."/>
        </authorList>
    </citation>
    <scope>NUCLEOTIDE SEQUENCE</scope>
</reference>
<feature type="transmembrane region" description="Helical" evidence="7">
    <location>
        <begin position="174"/>
        <end position="192"/>
    </location>
</feature>
<keyword evidence="6 7" id="KW-0472">Membrane</keyword>
<evidence type="ECO:0000256" key="1">
    <source>
        <dbReference type="ARBA" id="ARBA00004651"/>
    </source>
</evidence>
<dbReference type="EMBL" id="CAEZYQ010000016">
    <property type="protein sequence ID" value="CAB4752717.1"/>
    <property type="molecule type" value="Genomic_DNA"/>
</dbReference>
<comment type="similarity">
    <text evidence="2">Belongs to the resistance-nodulation-cell division (RND) (TC 2.A.6) family. MmpL subfamily.</text>
</comment>